<comment type="catalytic activity">
    <reaction evidence="8">
        <text>L-glutamate + ATP = L-glutamyl 5-phosphate + ADP</text>
        <dbReference type="Rhea" id="RHEA:14877"/>
        <dbReference type="ChEBI" id="CHEBI:29985"/>
        <dbReference type="ChEBI" id="CHEBI:30616"/>
        <dbReference type="ChEBI" id="CHEBI:58274"/>
        <dbReference type="ChEBI" id="CHEBI:456216"/>
        <dbReference type="EC" id="2.7.2.11"/>
    </reaction>
</comment>
<dbReference type="PRINTS" id="PR00474">
    <property type="entry name" value="GLU5KINASE"/>
</dbReference>
<dbReference type="Proteomes" id="UP000198822">
    <property type="component" value="Chromosome I"/>
</dbReference>
<evidence type="ECO:0000313" key="11">
    <source>
        <dbReference type="Proteomes" id="UP000198822"/>
    </source>
</evidence>
<dbReference type="EC" id="2.7.2.11" evidence="8"/>
<dbReference type="InterPro" id="IPR005715">
    <property type="entry name" value="Glu_5kinase/COase_Synthase"/>
</dbReference>
<evidence type="ECO:0000256" key="5">
    <source>
        <dbReference type="ARBA" id="ARBA00022741"/>
    </source>
</evidence>
<keyword evidence="4 8" id="KW-0808">Transferase</keyword>
<proteinExistence type="inferred from homology"/>
<organism evidence="10 11">
    <name type="scientific">Agrococcus jejuensis</name>
    <dbReference type="NCBI Taxonomy" id="399736"/>
    <lineage>
        <taxon>Bacteria</taxon>
        <taxon>Bacillati</taxon>
        <taxon>Actinomycetota</taxon>
        <taxon>Actinomycetes</taxon>
        <taxon>Micrococcales</taxon>
        <taxon>Microbacteriaceae</taxon>
        <taxon>Agrococcus</taxon>
    </lineage>
</organism>
<dbReference type="GO" id="GO:0005829">
    <property type="term" value="C:cytosol"/>
    <property type="evidence" value="ECO:0007669"/>
    <property type="project" value="TreeGrafter"/>
</dbReference>
<comment type="caution">
    <text evidence="8">Lacks conserved residue(s) required for the propagation of feature annotation.</text>
</comment>
<keyword evidence="7 8" id="KW-0067">ATP-binding</keyword>
<feature type="binding site" evidence="8">
    <location>
        <begin position="173"/>
        <end position="174"/>
    </location>
    <ligand>
        <name>ATP</name>
        <dbReference type="ChEBI" id="CHEBI:30616"/>
    </ligand>
</feature>
<comment type="pathway">
    <text evidence="8">Amino-acid biosynthesis; L-proline biosynthesis; L-glutamate 5-semialdehyde from L-glutamate: step 1/2.</text>
</comment>
<dbReference type="GO" id="GO:0004349">
    <property type="term" value="F:glutamate 5-kinase activity"/>
    <property type="evidence" value="ECO:0007669"/>
    <property type="project" value="UniProtKB-UniRule"/>
</dbReference>
<dbReference type="InterPro" id="IPR036393">
    <property type="entry name" value="AceGlu_kinase-like_sf"/>
</dbReference>
<evidence type="ECO:0000256" key="3">
    <source>
        <dbReference type="ARBA" id="ARBA00022650"/>
    </source>
</evidence>
<keyword evidence="2 8" id="KW-0028">Amino-acid biosynthesis</keyword>
<evidence type="ECO:0000256" key="2">
    <source>
        <dbReference type="ARBA" id="ARBA00022605"/>
    </source>
</evidence>
<evidence type="ECO:0000313" key="10">
    <source>
        <dbReference type="EMBL" id="SDH98497.1"/>
    </source>
</evidence>
<evidence type="ECO:0000256" key="4">
    <source>
        <dbReference type="ARBA" id="ARBA00022679"/>
    </source>
</evidence>
<dbReference type="CDD" id="cd04242">
    <property type="entry name" value="AAK_G5K_ProB"/>
    <property type="match status" value="1"/>
</dbReference>
<gene>
    <name evidence="8" type="primary">proB</name>
    <name evidence="10" type="ORF">SAMN04489720_3092</name>
</gene>
<dbReference type="InterPro" id="IPR011529">
    <property type="entry name" value="Glu_5kinase"/>
</dbReference>
<dbReference type="GO" id="GO:0055129">
    <property type="term" value="P:L-proline biosynthetic process"/>
    <property type="evidence" value="ECO:0007669"/>
    <property type="project" value="UniProtKB-UniRule"/>
</dbReference>
<reference evidence="11" key="1">
    <citation type="submission" date="2016-10" db="EMBL/GenBank/DDBJ databases">
        <authorList>
            <person name="Varghese N."/>
            <person name="Submissions S."/>
        </authorList>
    </citation>
    <scope>NUCLEOTIDE SEQUENCE [LARGE SCALE GENOMIC DNA]</scope>
    <source>
        <strain evidence="11">DSM 22002</strain>
    </source>
</reference>
<feature type="binding site" evidence="8">
    <location>
        <position position="153"/>
    </location>
    <ligand>
        <name>substrate</name>
    </ligand>
</feature>
<evidence type="ECO:0000256" key="8">
    <source>
        <dbReference type="HAMAP-Rule" id="MF_00456"/>
    </source>
</evidence>
<protein>
    <recommendedName>
        <fullName evidence="8">Glutamate 5-kinase</fullName>
        <ecNumber evidence="8">2.7.2.11</ecNumber>
    </recommendedName>
    <alternativeName>
        <fullName evidence="8">Gamma-glutamyl kinase</fullName>
        <shortName evidence="8">GK</shortName>
    </alternativeName>
</protein>
<dbReference type="Pfam" id="PF00696">
    <property type="entry name" value="AA_kinase"/>
    <property type="match status" value="1"/>
</dbReference>
<dbReference type="InterPro" id="IPR001057">
    <property type="entry name" value="Glu/AcGlu_kinase"/>
</dbReference>
<dbReference type="UniPathway" id="UPA00098">
    <property type="reaction ID" value="UER00359"/>
</dbReference>
<dbReference type="PANTHER" id="PTHR43654:SF1">
    <property type="entry name" value="ISOPENTENYL PHOSPHATE KINASE"/>
    <property type="match status" value="1"/>
</dbReference>
<dbReference type="HAMAP" id="MF_00456">
    <property type="entry name" value="ProB"/>
    <property type="match status" value="1"/>
</dbReference>
<dbReference type="STRING" id="399736.SAMN04489720_3092"/>
<dbReference type="InterPro" id="IPR041739">
    <property type="entry name" value="G5K_ProB"/>
</dbReference>
<dbReference type="PANTHER" id="PTHR43654">
    <property type="entry name" value="GLUTAMATE 5-KINASE"/>
    <property type="match status" value="1"/>
</dbReference>
<feature type="binding site" evidence="8">
    <location>
        <position position="19"/>
    </location>
    <ligand>
        <name>ATP</name>
        <dbReference type="ChEBI" id="CHEBI:30616"/>
    </ligand>
</feature>
<name>A0A1G8GVT0_9MICO</name>
<evidence type="ECO:0000259" key="9">
    <source>
        <dbReference type="Pfam" id="PF00696"/>
    </source>
</evidence>
<evidence type="ECO:0000256" key="6">
    <source>
        <dbReference type="ARBA" id="ARBA00022777"/>
    </source>
</evidence>
<keyword evidence="1 8" id="KW-0963">Cytoplasm</keyword>
<dbReference type="NCBIfam" id="TIGR01027">
    <property type="entry name" value="proB"/>
    <property type="match status" value="1"/>
</dbReference>
<comment type="function">
    <text evidence="8">Catalyzes the transfer of a phosphate group to glutamate to form L-glutamate 5-phosphate.</text>
</comment>
<dbReference type="GO" id="GO:0005524">
    <property type="term" value="F:ATP binding"/>
    <property type="evidence" value="ECO:0007669"/>
    <property type="project" value="UniProtKB-KW"/>
</dbReference>
<dbReference type="Gene3D" id="3.40.1160.10">
    <property type="entry name" value="Acetylglutamate kinase-like"/>
    <property type="match status" value="1"/>
</dbReference>
<dbReference type="EMBL" id="LT629695">
    <property type="protein sequence ID" value="SDH98497.1"/>
    <property type="molecule type" value="Genomic_DNA"/>
</dbReference>
<evidence type="ECO:0000256" key="1">
    <source>
        <dbReference type="ARBA" id="ARBA00022490"/>
    </source>
</evidence>
<keyword evidence="3 8" id="KW-0641">Proline biosynthesis</keyword>
<comment type="similarity">
    <text evidence="8">Belongs to the glutamate 5-kinase family.</text>
</comment>
<dbReference type="InterPro" id="IPR001048">
    <property type="entry name" value="Asp/Glu/Uridylate_kinase"/>
</dbReference>
<accession>A0A1G8GVT0</accession>
<dbReference type="SUPFAM" id="SSF53633">
    <property type="entry name" value="Carbamate kinase-like"/>
    <property type="match status" value="1"/>
</dbReference>
<comment type="subcellular location">
    <subcellularLocation>
        <location evidence="8">Cytoplasm</location>
    </subcellularLocation>
</comment>
<evidence type="ECO:0000256" key="7">
    <source>
        <dbReference type="ARBA" id="ARBA00022840"/>
    </source>
</evidence>
<sequence length="266" mass="27658">MTDVAHVDEVAVPERIVVKVGSSSISGDNRGQIETLVDDIAALRARADVILVSSGSIATGLPFLGLEQRPADLPTVQAAAAIGQNVLMNRYQRSLNRFEIVAAQVLLSASDMSVDQHRVNAFNALERLLELGMLPIVNENDTVATHEINFGDNDQLAALVARLVHADRLVLLSDVDALYTAPPGTPGAERIAHVAHGDALDGVTLGVSQSLVGTGGAGTKVDAARLAADAGVEVLLTATRLFAGALAGEDHGTVFAPRAQAAIRTA</sequence>
<feature type="domain" description="Aspartate/glutamate/uridylate kinase" evidence="9">
    <location>
        <begin position="15"/>
        <end position="234"/>
    </location>
</feature>
<keyword evidence="6 8" id="KW-0418">Kinase</keyword>
<dbReference type="RefSeq" id="WP_231945080.1">
    <property type="nucleotide sequence ID" value="NZ_LT629695.1"/>
</dbReference>
<feature type="binding site" evidence="8">
    <location>
        <position position="141"/>
    </location>
    <ligand>
        <name>substrate</name>
    </ligand>
</feature>
<keyword evidence="11" id="KW-1185">Reference proteome</keyword>
<keyword evidence="5 8" id="KW-0547">Nucleotide-binding</keyword>
<dbReference type="AlphaFoldDB" id="A0A1G8GVT0"/>
<dbReference type="FunFam" id="3.40.1160.10:FF:000006">
    <property type="entry name" value="Glutamate 5-kinase"/>
    <property type="match status" value="1"/>
</dbReference>
<dbReference type="PIRSF" id="PIRSF000729">
    <property type="entry name" value="GK"/>
    <property type="match status" value="1"/>
</dbReference>
<feature type="binding site" evidence="8">
    <location>
        <position position="54"/>
    </location>
    <ligand>
        <name>substrate</name>
    </ligand>
</feature>